<feature type="non-terminal residue" evidence="1">
    <location>
        <position position="1"/>
    </location>
</feature>
<evidence type="ECO:0000313" key="1">
    <source>
        <dbReference type="EMBL" id="CAG8736157.1"/>
    </source>
</evidence>
<organism evidence="1 2">
    <name type="scientific">Cetraspora pellucida</name>
    <dbReference type="NCBI Taxonomy" id="1433469"/>
    <lineage>
        <taxon>Eukaryota</taxon>
        <taxon>Fungi</taxon>
        <taxon>Fungi incertae sedis</taxon>
        <taxon>Mucoromycota</taxon>
        <taxon>Glomeromycotina</taxon>
        <taxon>Glomeromycetes</taxon>
        <taxon>Diversisporales</taxon>
        <taxon>Gigasporaceae</taxon>
        <taxon>Cetraspora</taxon>
    </lineage>
</organism>
<protein>
    <submittedName>
        <fullName evidence="1">15227_t:CDS:1</fullName>
    </submittedName>
</protein>
<proteinExistence type="predicted"/>
<evidence type="ECO:0000313" key="2">
    <source>
        <dbReference type="Proteomes" id="UP000789366"/>
    </source>
</evidence>
<name>A0ACA9Q543_9GLOM</name>
<accession>A0ACA9Q543</accession>
<keyword evidence="2" id="KW-1185">Reference proteome</keyword>
<gene>
    <name evidence="1" type="ORF">SPELUC_LOCUS13456</name>
</gene>
<reference evidence="1" key="1">
    <citation type="submission" date="2021-06" db="EMBL/GenBank/DDBJ databases">
        <authorList>
            <person name="Kallberg Y."/>
            <person name="Tangrot J."/>
            <person name="Rosling A."/>
        </authorList>
    </citation>
    <scope>NUCLEOTIDE SEQUENCE</scope>
    <source>
        <strain evidence="1">28 12/20/2015</strain>
    </source>
</reference>
<feature type="non-terminal residue" evidence="1">
    <location>
        <position position="150"/>
    </location>
</feature>
<dbReference type="Proteomes" id="UP000789366">
    <property type="component" value="Unassembled WGS sequence"/>
</dbReference>
<comment type="caution">
    <text evidence="1">The sequence shown here is derived from an EMBL/GenBank/DDBJ whole genome shotgun (WGS) entry which is preliminary data.</text>
</comment>
<sequence>EIYPTVIVDSILKDRTEKMLQQSLKIKKELAERLAMRMISKAKGKGIENSNQNRDVWEEKSSNKLDNLMRESRDERRSDANKGNFGVQDSGKVFGEDSLGDDEEVKAATRAFMLRVASKEGWNIAAGIRDTLDDDPIEVYLQERLVNVRQ</sequence>
<dbReference type="EMBL" id="CAJVPW010035682">
    <property type="protein sequence ID" value="CAG8736157.1"/>
    <property type="molecule type" value="Genomic_DNA"/>
</dbReference>